<evidence type="ECO:0000313" key="5">
    <source>
        <dbReference type="Proteomes" id="UP001232148"/>
    </source>
</evidence>
<gene>
    <name evidence="4" type="ORF">LX32DRAFT_651487</name>
</gene>
<dbReference type="SMART" id="SM00066">
    <property type="entry name" value="GAL4"/>
    <property type="match status" value="1"/>
</dbReference>
<dbReference type="InterPro" id="IPR036864">
    <property type="entry name" value="Zn2-C6_fun-type_DNA-bd_sf"/>
</dbReference>
<evidence type="ECO:0000313" key="4">
    <source>
        <dbReference type="EMBL" id="KAK2030516.1"/>
    </source>
</evidence>
<evidence type="ECO:0000256" key="1">
    <source>
        <dbReference type="ARBA" id="ARBA00023242"/>
    </source>
</evidence>
<dbReference type="EMBL" id="MU842850">
    <property type="protein sequence ID" value="KAK2030516.1"/>
    <property type="molecule type" value="Genomic_DNA"/>
</dbReference>
<dbReference type="InterPro" id="IPR001138">
    <property type="entry name" value="Zn2Cys6_DnaBD"/>
</dbReference>
<dbReference type="CDD" id="cd00067">
    <property type="entry name" value="GAL4"/>
    <property type="match status" value="1"/>
</dbReference>
<dbReference type="Gene3D" id="4.10.240.10">
    <property type="entry name" value="Zn(2)-C6 fungal-type DNA-binding domain"/>
    <property type="match status" value="1"/>
</dbReference>
<comment type="caution">
    <text evidence="4">The sequence shown here is derived from an EMBL/GenBank/DDBJ whole genome shotgun (WGS) entry which is preliminary data.</text>
</comment>
<dbReference type="PROSITE" id="PS50048">
    <property type="entry name" value="ZN2_CY6_FUNGAL_2"/>
    <property type="match status" value="1"/>
</dbReference>
<evidence type="ECO:0000256" key="2">
    <source>
        <dbReference type="SAM" id="MobiDB-lite"/>
    </source>
</evidence>
<name>A0AAD9HLW1_9PEZI</name>
<dbReference type="GO" id="GO:0008270">
    <property type="term" value="F:zinc ion binding"/>
    <property type="evidence" value="ECO:0007669"/>
    <property type="project" value="InterPro"/>
</dbReference>
<reference evidence="4" key="1">
    <citation type="submission" date="2021-06" db="EMBL/GenBank/DDBJ databases">
        <title>Comparative genomics, transcriptomics and evolutionary studies reveal genomic signatures of adaptation to plant cell wall in hemibiotrophic fungi.</title>
        <authorList>
            <consortium name="DOE Joint Genome Institute"/>
            <person name="Baroncelli R."/>
            <person name="Diaz J.F."/>
            <person name="Benocci T."/>
            <person name="Peng M."/>
            <person name="Battaglia E."/>
            <person name="Haridas S."/>
            <person name="Andreopoulos W."/>
            <person name="Labutti K."/>
            <person name="Pangilinan J."/>
            <person name="Floch G.L."/>
            <person name="Makela M.R."/>
            <person name="Henrissat B."/>
            <person name="Grigoriev I.V."/>
            <person name="Crouch J.A."/>
            <person name="De Vries R.P."/>
            <person name="Sukno S.A."/>
            <person name="Thon M.R."/>
        </authorList>
    </citation>
    <scope>NUCLEOTIDE SEQUENCE</scope>
    <source>
        <strain evidence="4">MAFF235873</strain>
    </source>
</reference>
<feature type="region of interest" description="Disordered" evidence="2">
    <location>
        <begin position="243"/>
        <end position="271"/>
    </location>
</feature>
<feature type="compositionally biased region" description="Low complexity" evidence="2">
    <location>
        <begin position="478"/>
        <end position="488"/>
    </location>
</feature>
<evidence type="ECO:0000259" key="3">
    <source>
        <dbReference type="PROSITE" id="PS50048"/>
    </source>
</evidence>
<dbReference type="SUPFAM" id="SSF57701">
    <property type="entry name" value="Zn2/Cys6 DNA-binding domain"/>
    <property type="match status" value="1"/>
</dbReference>
<sequence length="636" mass="67720">MDSNNAVNNTNINTTNANNSRRSACDRCRGHKLRCVRPSDGAFPAEGNGTALPPCERCVKAGAECLHTLRTRRASIRVTGYERPLSSGSLSPTSIYRRPADAHRAAAASDHAFRDPVPRAAFRFPNPAQQPEEGRATVGVRSRSQIGSSHVSRRAREHAASFEASAANAAAAMSGSFPMSMAAAAAAAADSDDAGLEPGISFELASFDPGMQSFHPAPEHYELESDVSLAQLFGHAASAMAGPTRTNAAGARSNAAEVNQDSTVAQPPRSRDECLGQLSALSSRLLKCFSKIEDGPVALEDILAYSTPVNAEPGPCVAKNIIGVLLESSQLFLETLEHLESSAPPQDEQLLLLLRPGSPSNSDYSYVDSPDEVDFLSSESATGTHTPFPASAMHDDANDTDHTAAHFPGAKTHQPPRVPASAATAFSSCHRTHGSFSLPATFTIMTCYMWLLQGYEVVFAAIQDSLLVQKQHQKEQRQPQPQQPHQWQDGPRDDQSQKRSRAPPPPPSAHRSKTTKADTKRPGGPLVLPNIQFGGFGLDGHPNLQIEMLIHVSCQMMERIEAILGIDAMAAGGGDAPAPPPGREHGPLDLRCAPALLHAYLQGAEGGGAESPLPGRSAIVRGMMKTIRQLLNSSHS</sequence>
<feature type="domain" description="Zn(2)-C6 fungal-type" evidence="3">
    <location>
        <begin position="24"/>
        <end position="67"/>
    </location>
</feature>
<proteinExistence type="predicted"/>
<organism evidence="4 5">
    <name type="scientific">Colletotrichum zoysiae</name>
    <dbReference type="NCBI Taxonomy" id="1216348"/>
    <lineage>
        <taxon>Eukaryota</taxon>
        <taxon>Fungi</taxon>
        <taxon>Dikarya</taxon>
        <taxon>Ascomycota</taxon>
        <taxon>Pezizomycotina</taxon>
        <taxon>Sordariomycetes</taxon>
        <taxon>Hypocreomycetidae</taxon>
        <taxon>Glomerellales</taxon>
        <taxon>Glomerellaceae</taxon>
        <taxon>Colletotrichum</taxon>
        <taxon>Colletotrichum graminicola species complex</taxon>
    </lineage>
</organism>
<accession>A0AAD9HLW1</accession>
<dbReference type="GO" id="GO:0000981">
    <property type="term" value="F:DNA-binding transcription factor activity, RNA polymerase II-specific"/>
    <property type="evidence" value="ECO:0007669"/>
    <property type="project" value="InterPro"/>
</dbReference>
<feature type="region of interest" description="Disordered" evidence="2">
    <location>
        <begin position="123"/>
        <end position="155"/>
    </location>
</feature>
<dbReference type="Proteomes" id="UP001232148">
    <property type="component" value="Unassembled WGS sequence"/>
</dbReference>
<feature type="compositionally biased region" description="Low complexity" evidence="2">
    <location>
        <begin position="1"/>
        <end position="22"/>
    </location>
</feature>
<keyword evidence="5" id="KW-1185">Reference proteome</keyword>
<feature type="region of interest" description="Disordered" evidence="2">
    <location>
        <begin position="1"/>
        <end position="23"/>
    </location>
</feature>
<keyword evidence="1" id="KW-0539">Nucleus</keyword>
<protein>
    <recommendedName>
        <fullName evidence="3">Zn(2)-C6 fungal-type domain-containing protein</fullName>
    </recommendedName>
</protein>
<feature type="compositionally biased region" description="Polar residues" evidence="2">
    <location>
        <begin position="256"/>
        <end position="265"/>
    </location>
</feature>
<feature type="region of interest" description="Disordered" evidence="2">
    <location>
        <begin position="472"/>
        <end position="526"/>
    </location>
</feature>
<dbReference type="AlphaFoldDB" id="A0AAD9HLW1"/>